<sequence length="174" mass="19479">MTIFINNCGSIRRLKKYAIFSTILLILSLAGLIGFDILFVVRPNTCLLTSNCTEQAVFLSPEFIFDISLFVEYNQQELKRLIFFIQLGCAAFCLCACIIYLIKECCCMKTSIQVDDIGRASRSNNTISSLAVQTPIRPPSEKKTESVNLITGKYIPIWSTSNPVTFQISIAPPF</sequence>
<reference evidence="2" key="1">
    <citation type="submission" date="2021-02" db="EMBL/GenBank/DDBJ databases">
        <authorList>
            <person name="Nowell W R."/>
        </authorList>
    </citation>
    <scope>NUCLEOTIDE SEQUENCE</scope>
</reference>
<accession>A0A814FBQ1</accession>
<proteinExistence type="predicted"/>
<feature type="transmembrane region" description="Helical" evidence="1">
    <location>
        <begin position="81"/>
        <end position="102"/>
    </location>
</feature>
<dbReference type="EMBL" id="CAJNOJ010000055">
    <property type="protein sequence ID" value="CAF0978503.1"/>
    <property type="molecule type" value="Genomic_DNA"/>
</dbReference>
<comment type="caution">
    <text evidence="2">The sequence shown here is derived from an EMBL/GenBank/DDBJ whole genome shotgun (WGS) entry which is preliminary data.</text>
</comment>
<dbReference type="AlphaFoldDB" id="A0A814FBQ1"/>
<feature type="transmembrane region" description="Helical" evidence="1">
    <location>
        <begin position="17"/>
        <end position="41"/>
    </location>
</feature>
<keyword evidence="1" id="KW-0812">Transmembrane</keyword>
<evidence type="ECO:0000313" key="3">
    <source>
        <dbReference type="Proteomes" id="UP000663852"/>
    </source>
</evidence>
<keyword evidence="1" id="KW-0472">Membrane</keyword>
<name>A0A814FBQ1_ADIRI</name>
<keyword evidence="1" id="KW-1133">Transmembrane helix</keyword>
<organism evidence="2 3">
    <name type="scientific">Adineta ricciae</name>
    <name type="common">Rotifer</name>
    <dbReference type="NCBI Taxonomy" id="249248"/>
    <lineage>
        <taxon>Eukaryota</taxon>
        <taxon>Metazoa</taxon>
        <taxon>Spiralia</taxon>
        <taxon>Gnathifera</taxon>
        <taxon>Rotifera</taxon>
        <taxon>Eurotatoria</taxon>
        <taxon>Bdelloidea</taxon>
        <taxon>Adinetida</taxon>
        <taxon>Adinetidae</taxon>
        <taxon>Adineta</taxon>
    </lineage>
</organism>
<gene>
    <name evidence="2" type="ORF">EDS130_LOCUS13744</name>
</gene>
<protein>
    <submittedName>
        <fullName evidence="2">Uncharacterized protein</fullName>
    </submittedName>
</protein>
<evidence type="ECO:0000313" key="2">
    <source>
        <dbReference type="EMBL" id="CAF0978503.1"/>
    </source>
</evidence>
<evidence type="ECO:0000256" key="1">
    <source>
        <dbReference type="SAM" id="Phobius"/>
    </source>
</evidence>
<dbReference type="Proteomes" id="UP000663852">
    <property type="component" value="Unassembled WGS sequence"/>
</dbReference>